<evidence type="ECO:0000259" key="2">
    <source>
        <dbReference type="Pfam" id="PF09972"/>
    </source>
</evidence>
<dbReference type="Proteomes" id="UP000217507">
    <property type="component" value="Chromosome"/>
</dbReference>
<keyword evidence="1" id="KW-0472">Membrane</keyword>
<accession>A0A1Z4KMP5</accession>
<dbReference type="Pfam" id="PF09972">
    <property type="entry name" value="DUF2207"/>
    <property type="match status" value="1"/>
</dbReference>
<gene>
    <name evidence="3" type="ORF">NIES23_30090</name>
</gene>
<dbReference type="AlphaFoldDB" id="A0A1Z4KMP5"/>
<dbReference type="EMBL" id="AP018216">
    <property type="protein sequence ID" value="BAY70208.1"/>
    <property type="molecule type" value="Genomic_DNA"/>
</dbReference>
<proteinExistence type="predicted"/>
<evidence type="ECO:0000256" key="1">
    <source>
        <dbReference type="SAM" id="Phobius"/>
    </source>
</evidence>
<keyword evidence="1" id="KW-1133">Transmembrane helix</keyword>
<keyword evidence="1" id="KW-0812">Transmembrane</keyword>
<feature type="transmembrane region" description="Helical" evidence="1">
    <location>
        <begin position="233"/>
        <end position="252"/>
    </location>
</feature>
<sequence>MSKKLVDRLLLFCFTFVLGFTFTIHNVQAESAPFYWEFINVDIAVQPNGDMLVTETQKYNFIRDYNHLRSRYIPLDNVDRITEVSVSENGQLLPSITSTSTGNHQLLISWEHQLQSPESHTFVLKYRVIGGLLVNHNYAQVYWEAIFSDRKAPIKQAQVRVEFPEELTNKIKIFQSFGVVADIRRVDTKTIEAVTKQFIEPGTGLKIQVIFDRAGTKIETSGWQSTQFFYERLVWILLGLLVFGIPLLLIIVSRNGTGTSSSYIGDSSIDYYGGGGDYGGGDYGGGDYGGGGGGGGD</sequence>
<protein>
    <recommendedName>
        <fullName evidence="2">DUF2207 domain-containing protein</fullName>
    </recommendedName>
</protein>
<reference evidence="3 4" key="1">
    <citation type="submission" date="2017-06" db="EMBL/GenBank/DDBJ databases">
        <title>Genome sequencing of cyanobaciteial culture collection at National Institute for Environmental Studies (NIES).</title>
        <authorList>
            <person name="Hirose Y."/>
            <person name="Shimura Y."/>
            <person name="Fujisawa T."/>
            <person name="Nakamura Y."/>
            <person name="Kawachi M."/>
        </authorList>
    </citation>
    <scope>NUCLEOTIDE SEQUENCE [LARGE SCALE GENOMIC DNA]</scope>
    <source>
        <strain evidence="3 4">NIES-23</strain>
    </source>
</reference>
<name>A0A1Z4KMP5_ANAVA</name>
<evidence type="ECO:0000313" key="4">
    <source>
        <dbReference type="Proteomes" id="UP000217507"/>
    </source>
</evidence>
<feature type="domain" description="DUF2207" evidence="2">
    <location>
        <begin position="40"/>
        <end position="209"/>
    </location>
</feature>
<dbReference type="InterPro" id="IPR018702">
    <property type="entry name" value="DUF2207"/>
</dbReference>
<evidence type="ECO:0000313" key="3">
    <source>
        <dbReference type="EMBL" id="BAY70208.1"/>
    </source>
</evidence>
<organism evidence="3 4">
    <name type="scientific">Trichormus variabilis NIES-23</name>
    <dbReference type="NCBI Taxonomy" id="1973479"/>
    <lineage>
        <taxon>Bacteria</taxon>
        <taxon>Bacillati</taxon>
        <taxon>Cyanobacteriota</taxon>
        <taxon>Cyanophyceae</taxon>
        <taxon>Nostocales</taxon>
        <taxon>Nostocaceae</taxon>
        <taxon>Trichormus</taxon>
    </lineage>
</organism>